<evidence type="ECO:0000256" key="2">
    <source>
        <dbReference type="ARBA" id="ARBA00022679"/>
    </source>
</evidence>
<dbReference type="STRING" id="52441.SAMN05216302_100211"/>
<gene>
    <name evidence="8" type="ORF">SAMN05216302_100211</name>
</gene>
<evidence type="ECO:0000256" key="7">
    <source>
        <dbReference type="ARBA" id="ARBA00048472"/>
    </source>
</evidence>
<evidence type="ECO:0000256" key="1">
    <source>
        <dbReference type="ARBA" id="ARBA00022676"/>
    </source>
</evidence>
<evidence type="ECO:0000256" key="4">
    <source>
        <dbReference type="ARBA" id="ARBA00024346"/>
    </source>
</evidence>
<reference evidence="9" key="1">
    <citation type="submission" date="2016-10" db="EMBL/GenBank/DDBJ databases">
        <authorList>
            <person name="Varghese N."/>
            <person name="Submissions S."/>
        </authorList>
    </citation>
    <scope>NUCLEOTIDE SEQUENCE [LARGE SCALE GENOMIC DNA]</scope>
    <source>
        <strain evidence="9">Nm69</strain>
    </source>
</reference>
<sequence length="392" mass="45499">MFEAEKIDKENVLSWDIFCRVIDNFGDIGVSWRLARQLRLDYQQAVRLWVDDLKSLACIAPQIKPDLTRQFLHGVEICHWQQPFPAAVPADVVIEMFACDLPDIFVTAMVQSEHPPIWINLEYLSAERWVPEYHGLCSPHPRHHLNKTFFFPGFVPGTGGLLREKDLLEQRQAFDKNAEWQFWQSIGLPERSAGEYRVSLFCYEHAPLAELIDIWIQSPVSVVLIIPQGVVADQVVRIMNTRSKRDSSVIKSGQLSVQIIPFLEQSWYDRLLWACDLNFVRGEDSFVRAQWAGKPLVWHIYPQSDNIHWKKLDAFLDCYTDQAVSQIPEETADVIHKLWYGWNAMSAIDSTDWLAFVDCFHAIALHSMDWMRQLALQNDLTCNLVKYVRNQL</sequence>
<accession>A0A1I3XNZ2</accession>
<proteinExistence type="inferred from homology"/>
<keyword evidence="2" id="KW-0808">Transferase</keyword>
<dbReference type="AlphaFoldDB" id="A0A1I3XNZ2"/>
<dbReference type="EMBL" id="FOSP01000002">
    <property type="protein sequence ID" value="SFK21218.1"/>
    <property type="molecule type" value="Genomic_DNA"/>
</dbReference>
<protein>
    <recommendedName>
        <fullName evidence="5">Protein-arginine rhamnosyltransferase</fullName>
    </recommendedName>
    <alternativeName>
        <fullName evidence="6">EF-P arginine rhamnosyltransferase</fullName>
    </alternativeName>
</protein>
<dbReference type="GO" id="GO:0106361">
    <property type="term" value="F:protein-arginine rhamnosyltransferase activity"/>
    <property type="evidence" value="ECO:0007669"/>
    <property type="project" value="InterPro"/>
</dbReference>
<organism evidence="8 9">
    <name type="scientific">Nitrosomonas aestuarii</name>
    <dbReference type="NCBI Taxonomy" id="52441"/>
    <lineage>
        <taxon>Bacteria</taxon>
        <taxon>Pseudomonadati</taxon>
        <taxon>Pseudomonadota</taxon>
        <taxon>Betaproteobacteria</taxon>
        <taxon>Nitrosomonadales</taxon>
        <taxon>Nitrosomonadaceae</taxon>
        <taxon>Nitrosomonas</taxon>
    </lineage>
</organism>
<comment type="catalytic activity">
    <reaction evidence="7">
        <text>dTDP-beta-L-rhamnose + L-arginyl-[protein] = N(omega)-(alpha-L-rhamnosyl)-L-arginyl-[protein] + dTDP + H(+)</text>
        <dbReference type="Rhea" id="RHEA:66692"/>
        <dbReference type="Rhea" id="RHEA-COMP:10532"/>
        <dbReference type="Rhea" id="RHEA-COMP:17096"/>
        <dbReference type="ChEBI" id="CHEBI:15378"/>
        <dbReference type="ChEBI" id="CHEBI:29965"/>
        <dbReference type="ChEBI" id="CHEBI:57510"/>
        <dbReference type="ChEBI" id="CHEBI:58369"/>
        <dbReference type="ChEBI" id="CHEBI:167445"/>
    </reaction>
    <physiologicalReaction direction="left-to-right" evidence="7">
        <dbReference type="Rhea" id="RHEA:66693"/>
    </physiologicalReaction>
</comment>
<dbReference type="OrthoDB" id="209085at2"/>
<comment type="function">
    <text evidence="3">Protein-arginine rhamnosyltransferase that catalyzes the transfer of a single rhamnose to elongation factor P (EF-P) on 'Lys-32', a modification required for EF-P-dependent rescue of polyproline stalled ribosomes.</text>
</comment>
<evidence type="ECO:0000256" key="5">
    <source>
        <dbReference type="ARBA" id="ARBA00024416"/>
    </source>
</evidence>
<evidence type="ECO:0000313" key="9">
    <source>
        <dbReference type="Proteomes" id="UP000199533"/>
    </source>
</evidence>
<dbReference type="NCBIfam" id="TIGR03837">
    <property type="entry name" value="efp_Arg_rhamno"/>
    <property type="match status" value="1"/>
</dbReference>
<evidence type="ECO:0000313" key="8">
    <source>
        <dbReference type="EMBL" id="SFK21218.1"/>
    </source>
</evidence>
<dbReference type="InterPro" id="IPR016633">
    <property type="entry name" value="EarP"/>
</dbReference>
<dbReference type="PIRSF" id="PIRSF015557">
    <property type="entry name" value="UCP015557"/>
    <property type="match status" value="1"/>
</dbReference>
<comment type="similarity">
    <text evidence="4">Belongs to the glycosyltransferase 104 family.</text>
</comment>
<keyword evidence="9" id="KW-1185">Reference proteome</keyword>
<name>A0A1I3XNZ2_9PROT</name>
<keyword evidence="1" id="KW-0328">Glycosyltransferase</keyword>
<dbReference type="Pfam" id="PF10093">
    <property type="entry name" value="EarP"/>
    <property type="match status" value="1"/>
</dbReference>
<dbReference type="Proteomes" id="UP000199533">
    <property type="component" value="Unassembled WGS sequence"/>
</dbReference>
<evidence type="ECO:0000256" key="3">
    <source>
        <dbReference type="ARBA" id="ARBA00024303"/>
    </source>
</evidence>
<evidence type="ECO:0000256" key="6">
    <source>
        <dbReference type="ARBA" id="ARBA00030025"/>
    </source>
</evidence>